<reference evidence="2 3" key="1">
    <citation type="submission" date="2023-01" db="EMBL/GenBank/DDBJ databases">
        <title>Bacillus changyiensis sp. nov., isolated from a coastal deposit.</title>
        <authorList>
            <person name="Xiao G."/>
            <person name="Lai Q."/>
            <person name="Hu Z."/>
            <person name="Shao Z."/>
        </authorList>
    </citation>
    <scope>NUCLEOTIDE SEQUENCE [LARGE SCALE GENOMIC DNA]</scope>
    <source>
        <strain evidence="2 3">CLL-7-23</strain>
    </source>
</reference>
<protein>
    <submittedName>
        <fullName evidence="2">Carbonic anhydrase</fullName>
    </submittedName>
</protein>
<dbReference type="PANTHER" id="PTHR43175">
    <property type="entry name" value="CARBONIC ANHYDRASE"/>
    <property type="match status" value="1"/>
</dbReference>
<dbReference type="SUPFAM" id="SSF53056">
    <property type="entry name" value="beta-carbonic anhydrase, cab"/>
    <property type="match status" value="1"/>
</dbReference>
<dbReference type="InterPro" id="IPR001765">
    <property type="entry name" value="Carbonic_anhydrase"/>
</dbReference>
<gene>
    <name evidence="2" type="ORF">PJ311_08595</name>
</gene>
<sequence>MKSVKNKKVLCIIGMEKKLEQSIYETTGIPPENILVLKSVHSDISQPYGELMRAIITLVYREKVDEILIVRSNNEQVINEAVVYNLRSKDQVLNERMNTLDYLFQNCNPEFSSRNINEWLAGSKTNTEGIQKSVRLIRRHPLIPTHVKVCGFLLDTDHARLTEIDVT</sequence>
<proteinExistence type="inferred from homology"/>
<evidence type="ECO:0000256" key="1">
    <source>
        <dbReference type="ARBA" id="ARBA00006217"/>
    </source>
</evidence>
<dbReference type="Gene3D" id="3.40.1050.10">
    <property type="entry name" value="Carbonic anhydrase"/>
    <property type="match status" value="1"/>
</dbReference>
<accession>A0ABT4X333</accession>
<dbReference type="Proteomes" id="UP001211894">
    <property type="component" value="Unassembled WGS sequence"/>
</dbReference>
<dbReference type="RefSeq" id="WP_271340516.1">
    <property type="nucleotide sequence ID" value="NZ_JAQKAB010000005.1"/>
</dbReference>
<keyword evidence="3" id="KW-1185">Reference proteome</keyword>
<dbReference type="EMBL" id="JAQKAB010000005">
    <property type="protein sequence ID" value="MDA7026664.1"/>
    <property type="molecule type" value="Genomic_DNA"/>
</dbReference>
<organism evidence="2 3">
    <name type="scientific">Bacillus changyiensis</name>
    <dbReference type="NCBI Taxonomy" id="3004103"/>
    <lineage>
        <taxon>Bacteria</taxon>
        <taxon>Bacillati</taxon>
        <taxon>Bacillota</taxon>
        <taxon>Bacilli</taxon>
        <taxon>Bacillales</taxon>
        <taxon>Bacillaceae</taxon>
        <taxon>Bacillus</taxon>
    </lineage>
</organism>
<evidence type="ECO:0000313" key="2">
    <source>
        <dbReference type="EMBL" id="MDA7026664.1"/>
    </source>
</evidence>
<dbReference type="PANTHER" id="PTHR43175:SF1">
    <property type="entry name" value="CARBONIC ANHYDRASE-LIKE PROTEIN YBCF-RELATED"/>
    <property type="match status" value="1"/>
</dbReference>
<evidence type="ECO:0000313" key="3">
    <source>
        <dbReference type="Proteomes" id="UP001211894"/>
    </source>
</evidence>
<comment type="caution">
    <text evidence="2">The sequence shown here is derived from an EMBL/GenBank/DDBJ whole genome shotgun (WGS) entry which is preliminary data.</text>
</comment>
<dbReference type="InterPro" id="IPR036874">
    <property type="entry name" value="Carbonic_anhydrase_sf"/>
</dbReference>
<name>A0ABT4X333_9BACI</name>
<comment type="similarity">
    <text evidence="1">Belongs to the beta-class carbonic anhydrase family.</text>
</comment>